<name>A0A7K4XJN2_REGSA</name>
<feature type="non-terminal residue" evidence="12">
    <location>
        <position position="193"/>
    </location>
</feature>
<dbReference type="InterPro" id="IPR037926">
    <property type="entry name" value="CRADD_Death"/>
</dbReference>
<comment type="caution">
    <text evidence="12">The sequence shown here is derived from an EMBL/GenBank/DDBJ whole genome shotgun (WGS) entry which is preliminary data.</text>
</comment>
<dbReference type="GO" id="GO:0002020">
    <property type="term" value="F:protease binding"/>
    <property type="evidence" value="ECO:0007669"/>
    <property type="project" value="InterPro"/>
</dbReference>
<evidence type="ECO:0000256" key="6">
    <source>
        <dbReference type="ARBA" id="ARBA00054016"/>
    </source>
</evidence>
<dbReference type="SMART" id="SM00005">
    <property type="entry name" value="DEATH"/>
    <property type="match status" value="1"/>
</dbReference>
<keyword evidence="4" id="KW-0053">Apoptosis</keyword>
<dbReference type="CDD" id="cd08319">
    <property type="entry name" value="Death_RAIDD"/>
    <property type="match status" value="1"/>
</dbReference>
<gene>
    <name evidence="12" type="primary">Cradd</name>
    <name evidence="12" type="ORF">REGSAT_R03864</name>
</gene>
<evidence type="ECO:0000256" key="9">
    <source>
        <dbReference type="ARBA" id="ARBA00078018"/>
    </source>
</evidence>
<dbReference type="SMART" id="SM00114">
    <property type="entry name" value="CARD"/>
    <property type="match status" value="1"/>
</dbReference>
<dbReference type="SUPFAM" id="SSF47986">
    <property type="entry name" value="DEATH domain"/>
    <property type="match status" value="2"/>
</dbReference>
<feature type="domain" description="CARD" evidence="11">
    <location>
        <begin position="1"/>
        <end position="78"/>
    </location>
</feature>
<dbReference type="PROSITE" id="PS50017">
    <property type="entry name" value="DEATH_DOMAIN"/>
    <property type="match status" value="1"/>
</dbReference>
<evidence type="ECO:0000259" key="10">
    <source>
        <dbReference type="PROSITE" id="PS50017"/>
    </source>
</evidence>
<reference evidence="12 13" key="1">
    <citation type="submission" date="2019-09" db="EMBL/GenBank/DDBJ databases">
        <title>Bird 10,000 Genomes (B10K) Project - Family phase.</title>
        <authorList>
            <person name="Zhang G."/>
        </authorList>
    </citation>
    <scope>NUCLEOTIDE SEQUENCE [LARGE SCALE GENOMIC DNA]</scope>
    <source>
        <strain evidence="12">B10K-DU-001-18</strain>
        <tissue evidence="12">Muscle</tissue>
    </source>
</reference>
<dbReference type="InterPro" id="IPR001315">
    <property type="entry name" value="CARD"/>
</dbReference>
<dbReference type="AlphaFoldDB" id="A0A7K4XJN2"/>
<dbReference type="Pfam" id="PF00531">
    <property type="entry name" value="Death"/>
    <property type="match status" value="1"/>
</dbReference>
<dbReference type="InterPro" id="IPR042148">
    <property type="entry name" value="CARD_RAIDD"/>
</dbReference>
<dbReference type="PANTHER" id="PTHR15034">
    <property type="entry name" value="DEATH DOMAIN-CONTAINING PROTEIN CRADD"/>
    <property type="match status" value="1"/>
</dbReference>
<dbReference type="GO" id="GO:0070513">
    <property type="term" value="F:death domain binding"/>
    <property type="evidence" value="ECO:0007669"/>
    <property type="project" value="InterPro"/>
</dbReference>
<comment type="subunit">
    <text evidence="7">Forms a complex named the PIDDosome with PIDD1 and CASP2. Interacts (via Death domain) with RIPK1 (via Death domain); the interaction is direct. Interacts with TRADD. Interacts with TNFRSF1A.</text>
</comment>
<sequence>MDARDKQLLRSLRLELCTEVLVDGLVIQYLYQEGILTDSHVQEIKAQTTSQRKTMMLLDILPIRGPKAFDAFLESLQEFPWVKDKLMLKRKEMTIQDPSVAPCILKMSPTDQQLNKLARRLGPEWEHVVMCLGLSHTDIYRCKVNHPHNLQSQIVSAFVLWKQHMGKRATIQSLQASLMAEEVDPSVIQYMLE</sequence>
<dbReference type="GO" id="GO:0005634">
    <property type="term" value="C:nucleus"/>
    <property type="evidence" value="ECO:0007669"/>
    <property type="project" value="UniProtKB-SubCell"/>
</dbReference>
<feature type="non-terminal residue" evidence="12">
    <location>
        <position position="1"/>
    </location>
</feature>
<keyword evidence="13" id="KW-1185">Reference proteome</keyword>
<dbReference type="Gene3D" id="1.10.533.10">
    <property type="entry name" value="Death Domain, Fas"/>
    <property type="match status" value="2"/>
</dbReference>
<dbReference type="FunFam" id="1.10.533.10:FF:000007">
    <property type="entry name" value="death domain-containing protein CRADD isoform X1"/>
    <property type="match status" value="1"/>
</dbReference>
<organism evidence="12 13">
    <name type="scientific">Regulus satrapa</name>
    <name type="common">Golden-crowned kinglet</name>
    <dbReference type="NCBI Taxonomy" id="13245"/>
    <lineage>
        <taxon>Eukaryota</taxon>
        <taxon>Metazoa</taxon>
        <taxon>Chordata</taxon>
        <taxon>Craniata</taxon>
        <taxon>Vertebrata</taxon>
        <taxon>Euteleostomi</taxon>
        <taxon>Archelosauria</taxon>
        <taxon>Archosauria</taxon>
        <taxon>Dinosauria</taxon>
        <taxon>Saurischia</taxon>
        <taxon>Theropoda</taxon>
        <taxon>Coelurosauria</taxon>
        <taxon>Aves</taxon>
        <taxon>Neognathae</taxon>
        <taxon>Neoaves</taxon>
        <taxon>Telluraves</taxon>
        <taxon>Australaves</taxon>
        <taxon>Passeriformes</taxon>
        <taxon>Regulidae</taxon>
        <taxon>Regulus</taxon>
    </lineage>
</organism>
<dbReference type="PANTHER" id="PTHR15034:SF5">
    <property type="entry name" value="DEATH DOMAIN-CONTAINING PROTEIN CRADD"/>
    <property type="match status" value="1"/>
</dbReference>
<dbReference type="Proteomes" id="UP000529728">
    <property type="component" value="Unassembled WGS sequence"/>
</dbReference>
<evidence type="ECO:0000256" key="1">
    <source>
        <dbReference type="ARBA" id="ARBA00004123"/>
    </source>
</evidence>
<evidence type="ECO:0000256" key="4">
    <source>
        <dbReference type="ARBA" id="ARBA00022703"/>
    </source>
</evidence>
<dbReference type="GO" id="GO:2001235">
    <property type="term" value="P:positive regulation of apoptotic signaling pathway"/>
    <property type="evidence" value="ECO:0007669"/>
    <property type="project" value="TreeGrafter"/>
</dbReference>
<dbReference type="CDD" id="cd08327">
    <property type="entry name" value="CARD_RAIDD"/>
    <property type="match status" value="1"/>
</dbReference>
<keyword evidence="3" id="KW-0963">Cytoplasm</keyword>
<evidence type="ECO:0000256" key="7">
    <source>
        <dbReference type="ARBA" id="ARBA00062557"/>
    </source>
</evidence>
<protein>
    <recommendedName>
        <fullName evidence="8">Death domain-containing protein CRADD</fullName>
    </recommendedName>
    <alternativeName>
        <fullName evidence="9">Caspase and RIP adapter with death domain</fullName>
    </alternativeName>
</protein>
<evidence type="ECO:0000256" key="2">
    <source>
        <dbReference type="ARBA" id="ARBA00004496"/>
    </source>
</evidence>
<evidence type="ECO:0000313" key="12">
    <source>
        <dbReference type="EMBL" id="NWR46964.1"/>
    </source>
</evidence>
<dbReference type="Pfam" id="PF00619">
    <property type="entry name" value="CARD"/>
    <property type="match status" value="1"/>
</dbReference>
<dbReference type="InterPro" id="IPR037939">
    <property type="entry name" value="CRADD"/>
</dbReference>
<dbReference type="GO" id="GO:0007165">
    <property type="term" value="P:signal transduction"/>
    <property type="evidence" value="ECO:0007669"/>
    <property type="project" value="InterPro"/>
</dbReference>
<dbReference type="OrthoDB" id="10031931at2759"/>
<evidence type="ECO:0000256" key="5">
    <source>
        <dbReference type="ARBA" id="ARBA00023242"/>
    </source>
</evidence>
<dbReference type="InterPro" id="IPR000488">
    <property type="entry name" value="Death_dom"/>
</dbReference>
<feature type="domain" description="Death" evidence="10">
    <location>
        <begin position="110"/>
        <end position="178"/>
    </location>
</feature>
<dbReference type="EMBL" id="VWZN01011067">
    <property type="protein sequence ID" value="NWR46964.1"/>
    <property type="molecule type" value="Genomic_DNA"/>
</dbReference>
<evidence type="ECO:0000313" key="13">
    <source>
        <dbReference type="Proteomes" id="UP000529728"/>
    </source>
</evidence>
<evidence type="ECO:0000256" key="3">
    <source>
        <dbReference type="ARBA" id="ARBA00022490"/>
    </source>
</evidence>
<dbReference type="GO" id="GO:0071260">
    <property type="term" value="P:cellular response to mechanical stimulus"/>
    <property type="evidence" value="ECO:0007669"/>
    <property type="project" value="TreeGrafter"/>
</dbReference>
<keyword evidence="5" id="KW-0539">Nucleus</keyword>
<comment type="subcellular location">
    <subcellularLocation>
        <location evidence="2">Cytoplasm</location>
    </subcellularLocation>
    <subcellularLocation>
        <location evidence="1">Nucleus</location>
    </subcellularLocation>
</comment>
<evidence type="ECO:0000256" key="8">
    <source>
        <dbReference type="ARBA" id="ARBA00067501"/>
    </source>
</evidence>
<accession>A0A7K4XJN2</accession>
<dbReference type="GO" id="GO:0005737">
    <property type="term" value="C:cytoplasm"/>
    <property type="evidence" value="ECO:0007669"/>
    <property type="project" value="UniProtKB-SubCell"/>
</dbReference>
<dbReference type="FunFam" id="1.10.533.10:FF:000058">
    <property type="entry name" value="death domain-containing protein CRADD isoform X1"/>
    <property type="match status" value="1"/>
</dbReference>
<dbReference type="GO" id="GO:0006915">
    <property type="term" value="P:apoptotic process"/>
    <property type="evidence" value="ECO:0007669"/>
    <property type="project" value="UniProtKB-KW"/>
</dbReference>
<comment type="function">
    <text evidence="6">Adapter protein that associates with PIDD1 and the caspase CASP2 to form the PIDDosome, a complex that activates CASP2 and triggers apoptosis. Also recruits CASP2 to the TNFR-1 signaling complex through its interaction with RIPK1 and TRADD and may play a role in the tumor necrosis factor-mediated signaling pathway.</text>
</comment>
<dbReference type="InterPro" id="IPR011029">
    <property type="entry name" value="DEATH-like_dom_sf"/>
</dbReference>
<evidence type="ECO:0000259" key="11">
    <source>
        <dbReference type="PROSITE" id="PS50209"/>
    </source>
</evidence>
<dbReference type="PROSITE" id="PS50209">
    <property type="entry name" value="CARD"/>
    <property type="match status" value="1"/>
</dbReference>
<proteinExistence type="predicted"/>